<evidence type="ECO:0000313" key="7">
    <source>
        <dbReference type="EMBL" id="ACR13224.1"/>
    </source>
</evidence>
<evidence type="ECO:0000256" key="5">
    <source>
        <dbReference type="ARBA" id="ARBA00023186"/>
    </source>
</evidence>
<dbReference type="GO" id="GO:0044780">
    <property type="term" value="P:bacterial-type flagellum assembly"/>
    <property type="evidence" value="ECO:0007669"/>
    <property type="project" value="InterPro"/>
</dbReference>
<dbReference type="STRING" id="377629.TERTU_1319"/>
<dbReference type="CDD" id="cd16098">
    <property type="entry name" value="FliS"/>
    <property type="match status" value="1"/>
</dbReference>
<reference evidence="7 8" key="1">
    <citation type="journal article" date="2009" name="PLoS ONE">
        <title>The complete genome of Teredinibacter turnerae T7901: an intracellular endosymbiont of marine wood-boring bivalves (shipworms).</title>
        <authorList>
            <person name="Yang J.C."/>
            <person name="Madupu R."/>
            <person name="Durkin A.S."/>
            <person name="Ekborg N.A."/>
            <person name="Pedamallu C.S."/>
            <person name="Hostetler J.B."/>
            <person name="Radune D."/>
            <person name="Toms B.S."/>
            <person name="Henrissat B."/>
            <person name="Coutinho P.M."/>
            <person name="Schwarz S."/>
            <person name="Field L."/>
            <person name="Trindade-Silva A.E."/>
            <person name="Soares C.A.G."/>
            <person name="Elshahawi S."/>
            <person name="Hanora A."/>
            <person name="Schmidt E.W."/>
            <person name="Haygood M.G."/>
            <person name="Posfai J."/>
            <person name="Benner J."/>
            <person name="Madinger C."/>
            <person name="Nove J."/>
            <person name="Anton B."/>
            <person name="Chaudhary K."/>
            <person name="Foster J."/>
            <person name="Holman A."/>
            <person name="Kumar S."/>
            <person name="Lessard P.A."/>
            <person name="Luyten Y.A."/>
            <person name="Slatko B."/>
            <person name="Wood N."/>
            <person name="Wu B."/>
            <person name="Teplitski M."/>
            <person name="Mougous J.D."/>
            <person name="Ward N."/>
            <person name="Eisen J.A."/>
            <person name="Badger J.H."/>
            <person name="Distel D.L."/>
        </authorList>
    </citation>
    <scope>NUCLEOTIDE SEQUENCE [LARGE SCALE GENOMIC DNA]</scope>
    <source>
        <strain evidence="8">ATCC 39867 / T7901</strain>
    </source>
</reference>
<dbReference type="RefSeq" id="WP_015819337.1">
    <property type="nucleotide sequence ID" value="NC_012997.1"/>
</dbReference>
<sequence>MAVAPTNAALVMEENVNELTAHQVISLLLNGALERVSQAKACIRDGNEQDKVLLVQKILGIINGLRESLNMEAGGEIAVNLDSLYSYMTERLQTCQEKEEMLALTEVGKLIENVRQGWDGISVANAE</sequence>
<keyword evidence="3 6" id="KW-0963">Cytoplasm</keyword>
<dbReference type="NCBIfam" id="TIGR00208">
    <property type="entry name" value="fliS"/>
    <property type="match status" value="1"/>
</dbReference>
<dbReference type="PANTHER" id="PTHR34773">
    <property type="entry name" value="FLAGELLAR SECRETION CHAPERONE FLIS"/>
    <property type="match status" value="1"/>
</dbReference>
<dbReference type="eggNOG" id="COG1516">
    <property type="taxonomic scope" value="Bacteria"/>
</dbReference>
<comment type="similarity">
    <text evidence="2 6">Belongs to the FliS family.</text>
</comment>
<dbReference type="OrthoDB" id="9792010at2"/>
<evidence type="ECO:0000256" key="3">
    <source>
        <dbReference type="ARBA" id="ARBA00022490"/>
    </source>
</evidence>
<dbReference type="KEGG" id="ttu:TERTU_1319"/>
<dbReference type="SUPFAM" id="SSF101116">
    <property type="entry name" value="Flagellar export chaperone FliS"/>
    <property type="match status" value="1"/>
</dbReference>
<dbReference type="AlphaFoldDB" id="C5BRZ6"/>
<dbReference type="PANTHER" id="PTHR34773:SF1">
    <property type="entry name" value="FLAGELLAR SECRETION CHAPERONE FLIS"/>
    <property type="match status" value="1"/>
</dbReference>
<keyword evidence="5" id="KW-0143">Chaperone</keyword>
<dbReference type="InterPro" id="IPR003713">
    <property type="entry name" value="FliS"/>
</dbReference>
<accession>C5BRZ6</accession>
<organism evidence="7 8">
    <name type="scientific">Teredinibacter turnerae (strain ATCC 39867 / T7901)</name>
    <dbReference type="NCBI Taxonomy" id="377629"/>
    <lineage>
        <taxon>Bacteria</taxon>
        <taxon>Pseudomonadati</taxon>
        <taxon>Pseudomonadota</taxon>
        <taxon>Gammaproteobacteria</taxon>
        <taxon>Cellvibrionales</taxon>
        <taxon>Cellvibrionaceae</taxon>
        <taxon>Teredinibacter</taxon>
    </lineage>
</organism>
<dbReference type="GO" id="GO:0005829">
    <property type="term" value="C:cytosol"/>
    <property type="evidence" value="ECO:0007669"/>
    <property type="project" value="UniProtKB-SubCell"/>
</dbReference>
<dbReference type="Pfam" id="PF02561">
    <property type="entry name" value="FliS"/>
    <property type="match status" value="1"/>
</dbReference>
<keyword evidence="7" id="KW-0282">Flagellum</keyword>
<proteinExistence type="inferred from homology"/>
<gene>
    <name evidence="7" type="primary">fliS_2</name>
    <name evidence="7" type="ordered locus">TERTU_1319</name>
</gene>
<evidence type="ECO:0000256" key="2">
    <source>
        <dbReference type="ARBA" id="ARBA00008787"/>
    </source>
</evidence>
<dbReference type="InterPro" id="IPR036584">
    <property type="entry name" value="FliS_sf"/>
</dbReference>
<comment type="subcellular location">
    <subcellularLocation>
        <location evidence="1 6">Cytoplasm</location>
        <location evidence="1 6">Cytosol</location>
    </subcellularLocation>
</comment>
<dbReference type="GO" id="GO:0071973">
    <property type="term" value="P:bacterial-type flagellum-dependent cell motility"/>
    <property type="evidence" value="ECO:0007669"/>
    <property type="project" value="TreeGrafter"/>
</dbReference>
<evidence type="ECO:0000313" key="8">
    <source>
        <dbReference type="Proteomes" id="UP000009080"/>
    </source>
</evidence>
<evidence type="ECO:0000256" key="6">
    <source>
        <dbReference type="PIRNR" id="PIRNR039090"/>
    </source>
</evidence>
<dbReference type="EMBL" id="CP001614">
    <property type="protein sequence ID" value="ACR13224.1"/>
    <property type="molecule type" value="Genomic_DNA"/>
</dbReference>
<keyword evidence="8" id="KW-1185">Reference proteome</keyword>
<name>C5BRZ6_TERTT</name>
<dbReference type="HOGENOM" id="CLU_080373_1_2_6"/>
<keyword evidence="4 6" id="KW-1005">Bacterial flagellum biogenesis</keyword>
<evidence type="ECO:0000256" key="1">
    <source>
        <dbReference type="ARBA" id="ARBA00004514"/>
    </source>
</evidence>
<dbReference type="Gene3D" id="1.20.120.340">
    <property type="entry name" value="Flagellar protein FliS"/>
    <property type="match status" value="1"/>
</dbReference>
<dbReference type="Proteomes" id="UP000009080">
    <property type="component" value="Chromosome"/>
</dbReference>
<protein>
    <recommendedName>
        <fullName evidence="6">Flagellar secretion chaperone FliS</fullName>
    </recommendedName>
</protein>
<keyword evidence="7" id="KW-0966">Cell projection</keyword>
<evidence type="ECO:0000256" key="4">
    <source>
        <dbReference type="ARBA" id="ARBA00022795"/>
    </source>
</evidence>
<keyword evidence="7" id="KW-0969">Cilium</keyword>
<dbReference type="PIRSF" id="PIRSF039090">
    <property type="entry name" value="Flis"/>
    <property type="match status" value="1"/>
</dbReference>